<dbReference type="EMBL" id="JAYWLU010000017">
    <property type="protein sequence ID" value="MEX3595821.1"/>
    <property type="molecule type" value="Genomic_DNA"/>
</dbReference>
<gene>
    <name evidence="2" type="ORF">VVR66_13965</name>
</gene>
<organism evidence="2 3">
    <name type="scientific">Kocuria carniphila</name>
    <dbReference type="NCBI Taxonomy" id="262208"/>
    <lineage>
        <taxon>Bacteria</taxon>
        <taxon>Bacillati</taxon>
        <taxon>Actinomycetota</taxon>
        <taxon>Actinomycetes</taxon>
        <taxon>Micrococcales</taxon>
        <taxon>Micrococcaceae</taxon>
        <taxon>Kocuria</taxon>
    </lineage>
</organism>
<dbReference type="InterPro" id="IPR016181">
    <property type="entry name" value="Acyl_CoA_acyltransferase"/>
</dbReference>
<keyword evidence="3" id="KW-1185">Reference proteome</keyword>
<sequence length="171" mass="18229">MTNTVEWAVRPEMQRDCAAVRTVLEQAFPTTEEADLVDALRNDSAWLEGLSYVAEDQDGAVVAHALLTRCHIGDVPALCLAPCSVLPDQQRGGAGTAVTTAVLHAAADRGEKFVVVLGHPEYYPRFGFERASASGVHLSIDVPEEALMVLSLDGTNPVPGGLVQYAEPFGI</sequence>
<dbReference type="CDD" id="cd04301">
    <property type="entry name" value="NAT_SF"/>
    <property type="match status" value="1"/>
</dbReference>
<dbReference type="PROSITE" id="PS51186">
    <property type="entry name" value="GNAT"/>
    <property type="match status" value="1"/>
</dbReference>
<dbReference type="RefSeq" id="WP_173674321.1">
    <property type="nucleotide sequence ID" value="NZ_JAYWLU010000017.1"/>
</dbReference>
<keyword evidence="2" id="KW-0012">Acyltransferase</keyword>
<name>A0ABV3V530_9MICC</name>
<evidence type="ECO:0000313" key="2">
    <source>
        <dbReference type="EMBL" id="MEX3595821.1"/>
    </source>
</evidence>
<accession>A0ABV3V530</accession>
<dbReference type="Proteomes" id="UP001558481">
    <property type="component" value="Unassembled WGS sequence"/>
</dbReference>
<dbReference type="EC" id="2.3.1.-" evidence="2"/>
<keyword evidence="2" id="KW-0808">Transferase</keyword>
<dbReference type="SUPFAM" id="SSF55729">
    <property type="entry name" value="Acyl-CoA N-acyltransferases (Nat)"/>
    <property type="match status" value="1"/>
</dbReference>
<evidence type="ECO:0000259" key="1">
    <source>
        <dbReference type="PROSITE" id="PS51186"/>
    </source>
</evidence>
<proteinExistence type="predicted"/>
<reference evidence="2 3" key="1">
    <citation type="journal article" date="2024" name="Fungal Genet. Biol.">
        <title>The porcine skin microbiome exhibits broad fungal antagonism.</title>
        <authorList>
            <person name="De La Cruz K.F."/>
            <person name="Townsend E.C."/>
            <person name="Alex Cheong J.Z."/>
            <person name="Salamzade R."/>
            <person name="Liu A."/>
            <person name="Sandstrom S."/>
            <person name="Davila E."/>
            <person name="Huang L."/>
            <person name="Xu K.H."/>
            <person name="Wu S.Y."/>
            <person name="Meudt J.J."/>
            <person name="Shanmuganayagam D."/>
            <person name="Gibson A.L.F."/>
            <person name="Kalan L.R."/>
        </authorList>
    </citation>
    <scope>NUCLEOTIDE SEQUENCE [LARGE SCALE GENOMIC DNA]</scope>
    <source>
        <strain evidence="2 3">LK2625</strain>
    </source>
</reference>
<dbReference type="Pfam" id="PF13527">
    <property type="entry name" value="Acetyltransf_9"/>
    <property type="match status" value="1"/>
</dbReference>
<feature type="domain" description="N-acetyltransferase" evidence="1">
    <location>
        <begin position="7"/>
        <end position="153"/>
    </location>
</feature>
<evidence type="ECO:0000313" key="3">
    <source>
        <dbReference type="Proteomes" id="UP001558481"/>
    </source>
</evidence>
<dbReference type="Gene3D" id="3.40.630.30">
    <property type="match status" value="1"/>
</dbReference>
<protein>
    <submittedName>
        <fullName evidence="2">N-acetyltransferase</fullName>
        <ecNumber evidence="2">2.3.1.-</ecNumber>
    </submittedName>
</protein>
<comment type="caution">
    <text evidence="2">The sequence shown here is derived from an EMBL/GenBank/DDBJ whole genome shotgun (WGS) entry which is preliminary data.</text>
</comment>
<dbReference type="GO" id="GO:0016746">
    <property type="term" value="F:acyltransferase activity"/>
    <property type="evidence" value="ECO:0007669"/>
    <property type="project" value="UniProtKB-KW"/>
</dbReference>
<dbReference type="InterPro" id="IPR000182">
    <property type="entry name" value="GNAT_dom"/>
</dbReference>